<evidence type="ECO:0000256" key="11">
    <source>
        <dbReference type="PROSITE-ProRule" id="PRU00176"/>
    </source>
</evidence>
<dbReference type="SMART" id="SM00360">
    <property type="entry name" value="RRM"/>
    <property type="match status" value="1"/>
</dbReference>
<evidence type="ECO:0000256" key="5">
    <source>
        <dbReference type="ARBA" id="ARBA00022771"/>
    </source>
</evidence>
<keyword evidence="16" id="KW-1185">Reference proteome</keyword>
<dbReference type="STRING" id="1890364.A0A2P6NAP7"/>
<dbReference type="Proteomes" id="UP000241769">
    <property type="component" value="Unassembled WGS sequence"/>
</dbReference>
<evidence type="ECO:0000256" key="4">
    <source>
        <dbReference type="ARBA" id="ARBA00022728"/>
    </source>
</evidence>
<evidence type="ECO:0000256" key="6">
    <source>
        <dbReference type="ARBA" id="ARBA00022833"/>
    </source>
</evidence>
<feature type="region of interest" description="Disordered" evidence="12">
    <location>
        <begin position="121"/>
        <end position="203"/>
    </location>
</feature>
<reference evidence="15 16" key="1">
    <citation type="journal article" date="2018" name="Genome Biol. Evol.">
        <title>Multiple Roots of Fruiting Body Formation in Amoebozoa.</title>
        <authorList>
            <person name="Hillmann F."/>
            <person name="Forbes G."/>
            <person name="Novohradska S."/>
            <person name="Ferling I."/>
            <person name="Riege K."/>
            <person name="Groth M."/>
            <person name="Westermann M."/>
            <person name="Marz M."/>
            <person name="Spaller T."/>
            <person name="Winckler T."/>
            <person name="Schaap P."/>
            <person name="Glockner G."/>
        </authorList>
    </citation>
    <scope>NUCLEOTIDE SEQUENCE [LARGE SCALE GENOMIC DNA]</scope>
    <source>
        <strain evidence="15 16">Jena</strain>
    </source>
</reference>
<accession>A0A2P6NAP7</accession>
<keyword evidence="4" id="KW-0747">Spliceosome</keyword>
<dbReference type="InterPro" id="IPR000504">
    <property type="entry name" value="RRM_dom"/>
</dbReference>
<dbReference type="Gene3D" id="3.30.70.330">
    <property type="match status" value="1"/>
</dbReference>
<comment type="caution">
    <text evidence="15">The sequence shown here is derived from an EMBL/GenBank/DDBJ whole genome shotgun (WGS) entry which is preliminary data.</text>
</comment>
<dbReference type="EMBL" id="MDYQ01000132">
    <property type="protein sequence ID" value="PRP81022.1"/>
    <property type="molecule type" value="Genomic_DNA"/>
</dbReference>
<feature type="compositionally biased region" description="Basic residues" evidence="12">
    <location>
        <begin position="133"/>
        <end position="142"/>
    </location>
</feature>
<dbReference type="InterPro" id="IPR035979">
    <property type="entry name" value="RBD_domain_sf"/>
</dbReference>
<evidence type="ECO:0000256" key="10">
    <source>
        <dbReference type="PROSITE-ProRule" id="PRU00047"/>
    </source>
</evidence>
<dbReference type="PROSITE" id="PS50158">
    <property type="entry name" value="ZF_CCHC"/>
    <property type="match status" value="1"/>
</dbReference>
<dbReference type="SMART" id="SM00361">
    <property type="entry name" value="RRM_1"/>
    <property type="match status" value="1"/>
</dbReference>
<keyword evidence="6" id="KW-0862">Zinc</keyword>
<organism evidence="15 16">
    <name type="scientific">Planoprotostelium fungivorum</name>
    <dbReference type="NCBI Taxonomy" id="1890364"/>
    <lineage>
        <taxon>Eukaryota</taxon>
        <taxon>Amoebozoa</taxon>
        <taxon>Evosea</taxon>
        <taxon>Variosea</taxon>
        <taxon>Cavosteliida</taxon>
        <taxon>Cavosteliaceae</taxon>
        <taxon>Planoprotostelium</taxon>
    </lineage>
</organism>
<dbReference type="InterPro" id="IPR003954">
    <property type="entry name" value="RRM_euk-type"/>
</dbReference>
<dbReference type="SUPFAM" id="SSF54928">
    <property type="entry name" value="RNA-binding domain, RBD"/>
    <property type="match status" value="1"/>
</dbReference>
<dbReference type="CDD" id="cd12393">
    <property type="entry name" value="RRM_ZCRB1"/>
    <property type="match status" value="1"/>
</dbReference>
<evidence type="ECO:0000256" key="12">
    <source>
        <dbReference type="SAM" id="MobiDB-lite"/>
    </source>
</evidence>
<evidence type="ECO:0000256" key="9">
    <source>
        <dbReference type="ARBA" id="ARBA00023242"/>
    </source>
</evidence>
<dbReference type="GO" id="GO:0003723">
    <property type="term" value="F:RNA binding"/>
    <property type="evidence" value="ECO:0007669"/>
    <property type="project" value="UniProtKB-UniRule"/>
</dbReference>
<evidence type="ECO:0000313" key="15">
    <source>
        <dbReference type="EMBL" id="PRP81022.1"/>
    </source>
</evidence>
<name>A0A2P6NAP7_9EUKA</name>
<keyword evidence="9" id="KW-0539">Nucleus</keyword>
<evidence type="ECO:0000256" key="8">
    <source>
        <dbReference type="ARBA" id="ARBA00023187"/>
    </source>
</evidence>
<evidence type="ECO:0000259" key="14">
    <source>
        <dbReference type="PROSITE" id="PS50158"/>
    </source>
</evidence>
<keyword evidence="8" id="KW-0508">mRNA splicing</keyword>
<proteinExistence type="predicted"/>
<protein>
    <submittedName>
        <fullName evidence="15">Uncharacterized protein</fullName>
    </submittedName>
</protein>
<dbReference type="InterPro" id="IPR044598">
    <property type="entry name" value="ZCRB1"/>
</dbReference>
<feature type="compositionally biased region" description="Acidic residues" evidence="12">
    <location>
        <begin position="194"/>
        <end position="203"/>
    </location>
</feature>
<evidence type="ECO:0000259" key="13">
    <source>
        <dbReference type="PROSITE" id="PS50102"/>
    </source>
</evidence>
<keyword evidence="3" id="KW-0479">Metal-binding</keyword>
<dbReference type="GO" id="GO:0000398">
    <property type="term" value="P:mRNA splicing, via spliceosome"/>
    <property type="evidence" value="ECO:0007669"/>
    <property type="project" value="InterPro"/>
</dbReference>
<evidence type="ECO:0000256" key="2">
    <source>
        <dbReference type="ARBA" id="ARBA00022664"/>
    </source>
</evidence>
<dbReference type="OrthoDB" id="30395at2759"/>
<keyword evidence="5 10" id="KW-0863">Zinc-finger</keyword>
<evidence type="ECO:0000256" key="1">
    <source>
        <dbReference type="ARBA" id="ARBA00004123"/>
    </source>
</evidence>
<keyword evidence="7 11" id="KW-0694">RNA-binding</keyword>
<evidence type="ECO:0000313" key="16">
    <source>
        <dbReference type="Proteomes" id="UP000241769"/>
    </source>
</evidence>
<feature type="domain" description="RRM" evidence="13">
    <location>
        <begin position="11"/>
        <end position="89"/>
    </location>
</feature>
<gene>
    <name evidence="15" type="ORF">PROFUN_11174</name>
</gene>
<feature type="domain" description="CCHC-type" evidence="14">
    <location>
        <begin position="106"/>
        <end position="122"/>
    </location>
</feature>
<dbReference type="SUPFAM" id="SSF57756">
    <property type="entry name" value="Retrovirus zinc finger-like domains"/>
    <property type="match status" value="1"/>
</dbReference>
<dbReference type="GO" id="GO:0005689">
    <property type="term" value="C:U12-type spliceosomal complex"/>
    <property type="evidence" value="ECO:0007669"/>
    <property type="project" value="InterPro"/>
</dbReference>
<keyword evidence="2" id="KW-0507">mRNA processing</keyword>
<evidence type="ECO:0000256" key="3">
    <source>
        <dbReference type="ARBA" id="ARBA00022723"/>
    </source>
</evidence>
<dbReference type="InParanoid" id="A0A2P6NAP7"/>
<sequence length="203" mass="23623">MSEHKLAPSRSTVYVSNLDYDFTNNDVIQLFEPYGKVTKVTIMRDKETRKSRGVAFVLFLTAEDAAHAITAMNGKEVNGFTLKCSIAKDNNRASEFIKRRKYGESRCFECGEMDHVSYNCPKNILGDREKPQKKVKPKKARGEKKEEGSDEDRVEYRDEDFDDYRSIEPPTNEIVSRYDQPNPHKRKIEKDSYFSDEENETKR</sequence>
<dbReference type="InterPro" id="IPR034219">
    <property type="entry name" value="ZCRB1_RRM"/>
</dbReference>
<comment type="subcellular location">
    <subcellularLocation>
        <location evidence="1">Nucleus</location>
    </subcellularLocation>
</comment>
<evidence type="ECO:0000256" key="7">
    <source>
        <dbReference type="ARBA" id="ARBA00022884"/>
    </source>
</evidence>
<dbReference type="InterPro" id="IPR001878">
    <property type="entry name" value="Znf_CCHC"/>
</dbReference>
<dbReference type="PANTHER" id="PTHR46259">
    <property type="entry name" value="ZINC FINGER CCHC-TYPE AND RNA-BINDING MOTIF-CONTAINING PROTEIN 1"/>
    <property type="match status" value="1"/>
</dbReference>
<dbReference type="PROSITE" id="PS50102">
    <property type="entry name" value="RRM"/>
    <property type="match status" value="1"/>
</dbReference>
<feature type="compositionally biased region" description="Acidic residues" evidence="12">
    <location>
        <begin position="148"/>
        <end position="162"/>
    </location>
</feature>
<dbReference type="Pfam" id="PF00076">
    <property type="entry name" value="RRM_1"/>
    <property type="match status" value="1"/>
</dbReference>
<dbReference type="AlphaFoldDB" id="A0A2P6NAP7"/>
<dbReference type="InterPro" id="IPR012677">
    <property type="entry name" value="Nucleotide-bd_a/b_plait_sf"/>
</dbReference>
<dbReference type="SMART" id="SM00343">
    <property type="entry name" value="ZnF_C2HC"/>
    <property type="match status" value="1"/>
</dbReference>
<dbReference type="Pfam" id="PF00098">
    <property type="entry name" value="zf-CCHC"/>
    <property type="match status" value="1"/>
</dbReference>
<dbReference type="InterPro" id="IPR036875">
    <property type="entry name" value="Znf_CCHC_sf"/>
</dbReference>
<dbReference type="PANTHER" id="PTHR46259:SF1">
    <property type="entry name" value="ZINC FINGER CCHC-TYPE AND RNA-BINDING MOTIF-CONTAINING PROTEIN 1"/>
    <property type="match status" value="1"/>
</dbReference>
<dbReference type="GO" id="GO:0008270">
    <property type="term" value="F:zinc ion binding"/>
    <property type="evidence" value="ECO:0007669"/>
    <property type="project" value="UniProtKB-KW"/>
</dbReference>